<dbReference type="EMBL" id="CAUYUJ010014491">
    <property type="protein sequence ID" value="CAK0841901.1"/>
    <property type="molecule type" value="Genomic_DNA"/>
</dbReference>
<feature type="region of interest" description="Disordered" evidence="1">
    <location>
        <begin position="1"/>
        <end position="82"/>
    </location>
</feature>
<feature type="non-terminal residue" evidence="2">
    <location>
        <position position="469"/>
    </location>
</feature>
<dbReference type="Proteomes" id="UP001189429">
    <property type="component" value="Unassembled WGS sequence"/>
</dbReference>
<feature type="region of interest" description="Disordered" evidence="1">
    <location>
        <begin position="103"/>
        <end position="127"/>
    </location>
</feature>
<sequence length="469" mass="49702">RRRAEHGPRGGRRGSGGAARDVRPRSAARGEDGRQERRGEAEGAARGGGGGVSRGRGAVAPGVAGARRTADGPRGWREPWRAAPRRRRLALAGHAAAACGGCGGGAAADAARGVWRGSTRASRRRRAGPAGVLELLRRRPRGCGLRRGQGAAGAGPLRGRRPRVHRSGERVAGLRGGAEMPRRGPPCAGQPRQRRRVREGARGLRGGPRAECQQFFCPGRLRHRPHRDWRQQRGRILVPQSAPGAPVPAPPARGARPPRQEARRRPVGQAADRGGDGFVEARGVPRFPRGGGRWPLGRLGRPPRGARPGPRRGRGHGRARAHLLLPRGCAQPRLVLGPRAEPGLLLRHPVCRRPGLPPAQPDHGPRGVPARAPGRVQVLLDLHGPGAHRRDARRHDLRAHGQGGWVGRRAVRVPVPGAAGPRRGVRRAPARAGGARQGSRLHGPGGSHPGHGDIASVQKRAARLDLIGD</sequence>
<feature type="compositionally biased region" description="Low complexity" evidence="1">
    <location>
        <begin position="55"/>
        <end position="67"/>
    </location>
</feature>
<comment type="caution">
    <text evidence="2">The sequence shown here is derived from an EMBL/GenBank/DDBJ whole genome shotgun (WGS) entry which is preliminary data.</text>
</comment>
<feature type="compositionally biased region" description="Gly residues" evidence="1">
    <location>
        <begin position="45"/>
        <end position="54"/>
    </location>
</feature>
<evidence type="ECO:0000313" key="3">
    <source>
        <dbReference type="Proteomes" id="UP001189429"/>
    </source>
</evidence>
<organism evidence="2 3">
    <name type="scientific">Prorocentrum cordatum</name>
    <dbReference type="NCBI Taxonomy" id="2364126"/>
    <lineage>
        <taxon>Eukaryota</taxon>
        <taxon>Sar</taxon>
        <taxon>Alveolata</taxon>
        <taxon>Dinophyceae</taxon>
        <taxon>Prorocentrales</taxon>
        <taxon>Prorocentraceae</taxon>
        <taxon>Prorocentrum</taxon>
    </lineage>
</organism>
<gene>
    <name evidence="2" type="ORF">PCOR1329_LOCUS36966</name>
</gene>
<feature type="non-terminal residue" evidence="2">
    <location>
        <position position="1"/>
    </location>
</feature>
<feature type="region of interest" description="Disordered" evidence="1">
    <location>
        <begin position="234"/>
        <end position="317"/>
    </location>
</feature>
<protein>
    <submittedName>
        <fullName evidence="2">Uncharacterized protein</fullName>
    </submittedName>
</protein>
<evidence type="ECO:0000313" key="2">
    <source>
        <dbReference type="EMBL" id="CAK0841901.1"/>
    </source>
</evidence>
<feature type="compositionally biased region" description="Basic and acidic residues" evidence="1">
    <location>
        <begin position="68"/>
        <end position="80"/>
    </location>
</feature>
<accession>A0ABN9T9R3</accession>
<proteinExistence type="predicted"/>
<reference evidence="2" key="1">
    <citation type="submission" date="2023-10" db="EMBL/GenBank/DDBJ databases">
        <authorList>
            <person name="Chen Y."/>
            <person name="Shah S."/>
            <person name="Dougan E. K."/>
            <person name="Thang M."/>
            <person name="Chan C."/>
        </authorList>
    </citation>
    <scope>NUCLEOTIDE SEQUENCE [LARGE SCALE GENOMIC DNA]</scope>
</reference>
<feature type="region of interest" description="Disordered" evidence="1">
    <location>
        <begin position="143"/>
        <end position="211"/>
    </location>
</feature>
<feature type="compositionally biased region" description="Low complexity" evidence="1">
    <location>
        <begin position="295"/>
        <end position="308"/>
    </location>
</feature>
<name>A0ABN9T9R3_9DINO</name>
<feature type="compositionally biased region" description="Basic and acidic residues" evidence="1">
    <location>
        <begin position="20"/>
        <end position="43"/>
    </location>
</feature>
<evidence type="ECO:0000256" key="1">
    <source>
        <dbReference type="SAM" id="MobiDB-lite"/>
    </source>
</evidence>
<keyword evidence="3" id="KW-1185">Reference proteome</keyword>
<feature type="region of interest" description="Disordered" evidence="1">
    <location>
        <begin position="415"/>
        <end position="457"/>
    </location>
</feature>
<feature type="compositionally biased region" description="Low complexity" evidence="1">
    <location>
        <begin position="107"/>
        <end position="120"/>
    </location>
</feature>